<comment type="caution">
    <text evidence="2">The sequence shown here is derived from an EMBL/GenBank/DDBJ whole genome shotgun (WGS) entry which is preliminary data.</text>
</comment>
<dbReference type="AlphaFoldDB" id="A0A6A8G2F2"/>
<dbReference type="InterPro" id="IPR001451">
    <property type="entry name" value="Hexapep"/>
</dbReference>
<dbReference type="InterPro" id="IPR011004">
    <property type="entry name" value="Trimer_LpxA-like_sf"/>
</dbReference>
<evidence type="ECO:0000256" key="1">
    <source>
        <dbReference type="ARBA" id="ARBA00022679"/>
    </source>
</evidence>
<evidence type="ECO:0000313" key="2">
    <source>
        <dbReference type="EMBL" id="MRW95251.1"/>
    </source>
</evidence>
<dbReference type="EMBL" id="WKJQ01000001">
    <property type="protein sequence ID" value="MRW95251.1"/>
    <property type="molecule type" value="Genomic_DNA"/>
</dbReference>
<protein>
    <submittedName>
        <fullName evidence="2">Acyltransferase</fullName>
    </submittedName>
</protein>
<dbReference type="RefSeq" id="WP_151108917.1">
    <property type="nucleotide sequence ID" value="NZ_WKJQ01000001.1"/>
</dbReference>
<dbReference type="Proteomes" id="UP000443423">
    <property type="component" value="Unassembled WGS sequence"/>
</dbReference>
<dbReference type="PANTHER" id="PTHR23416:SF78">
    <property type="entry name" value="LIPOPOLYSACCHARIDE BIOSYNTHESIS O-ACETYL TRANSFERASE WBBJ-RELATED"/>
    <property type="match status" value="1"/>
</dbReference>
<sequence>MSKYIGKVRGIYEYQRKCSVAPTARVDPPELMDVGDGTRIFGSTVFKPRGSGIKIGKNCTVHEFGFLSGEITIGDGTRIAQKVSMHSHNHGTRPERMIKDQPLVEGSIQIGIDVWIGCGVTILKDVNIGDGAIIAAGAVVTDDVDPMSIVAGVPAKPIGIRE</sequence>
<dbReference type="Pfam" id="PF00132">
    <property type="entry name" value="Hexapep"/>
    <property type="match status" value="1"/>
</dbReference>
<organism evidence="2 3">
    <name type="scientific">Haloferax marinum</name>
    <dbReference type="NCBI Taxonomy" id="2666143"/>
    <lineage>
        <taxon>Archaea</taxon>
        <taxon>Methanobacteriati</taxon>
        <taxon>Methanobacteriota</taxon>
        <taxon>Stenosarchaea group</taxon>
        <taxon>Halobacteria</taxon>
        <taxon>Halobacteriales</taxon>
        <taxon>Haloferacaceae</taxon>
        <taxon>Haloferax</taxon>
    </lineage>
</organism>
<name>A0A6A8G2F2_9EURY</name>
<gene>
    <name evidence="2" type="ORF">GJR99_01525</name>
</gene>
<dbReference type="CDD" id="cd04647">
    <property type="entry name" value="LbH_MAT_like"/>
    <property type="match status" value="1"/>
</dbReference>
<dbReference type="InterPro" id="IPR051159">
    <property type="entry name" value="Hexapeptide_acetyltransf"/>
</dbReference>
<dbReference type="InterPro" id="IPR018357">
    <property type="entry name" value="Hexapep_transf_CS"/>
</dbReference>
<dbReference type="Gene3D" id="2.160.10.10">
    <property type="entry name" value="Hexapeptide repeat proteins"/>
    <property type="match status" value="1"/>
</dbReference>
<dbReference type="OrthoDB" id="291258at2157"/>
<dbReference type="SUPFAM" id="SSF51161">
    <property type="entry name" value="Trimeric LpxA-like enzymes"/>
    <property type="match status" value="1"/>
</dbReference>
<dbReference type="GO" id="GO:0016746">
    <property type="term" value="F:acyltransferase activity"/>
    <property type="evidence" value="ECO:0007669"/>
    <property type="project" value="UniProtKB-KW"/>
</dbReference>
<keyword evidence="2" id="KW-0012">Acyltransferase</keyword>
<accession>A0A6A8G2F2</accession>
<keyword evidence="3" id="KW-1185">Reference proteome</keyword>
<dbReference type="PROSITE" id="PS00101">
    <property type="entry name" value="HEXAPEP_TRANSFERASES"/>
    <property type="match status" value="1"/>
</dbReference>
<dbReference type="PANTHER" id="PTHR23416">
    <property type="entry name" value="SIALIC ACID SYNTHASE-RELATED"/>
    <property type="match status" value="1"/>
</dbReference>
<proteinExistence type="predicted"/>
<keyword evidence="1 2" id="KW-0808">Transferase</keyword>
<reference evidence="2 3" key="1">
    <citation type="submission" date="2019-11" db="EMBL/GenBank/DDBJ databases">
        <title>Whole genome sequence of Haloferax sp. MBLA0078.</title>
        <authorList>
            <person name="Seo M.-J."/>
            <person name="Cho E.-S."/>
        </authorList>
    </citation>
    <scope>NUCLEOTIDE SEQUENCE [LARGE SCALE GENOMIC DNA]</scope>
    <source>
        <strain evidence="2 3">MBLA0078</strain>
    </source>
</reference>
<evidence type="ECO:0000313" key="3">
    <source>
        <dbReference type="Proteomes" id="UP000443423"/>
    </source>
</evidence>